<dbReference type="SUPFAM" id="SSF48317">
    <property type="entry name" value="Acid phosphatase/Vanadium-dependent haloperoxidase"/>
    <property type="match status" value="1"/>
</dbReference>
<keyword evidence="4" id="KW-1185">Reference proteome</keyword>
<keyword evidence="1" id="KW-0812">Transmembrane</keyword>
<dbReference type="EMBL" id="JAAMRR010000859">
    <property type="protein sequence ID" value="NGX96808.1"/>
    <property type="molecule type" value="Genomic_DNA"/>
</dbReference>
<accession>A0A7C9VF79</accession>
<dbReference type="AlphaFoldDB" id="A0A7C9VF79"/>
<evidence type="ECO:0000259" key="2">
    <source>
        <dbReference type="SMART" id="SM00014"/>
    </source>
</evidence>
<organism evidence="3 4">
    <name type="scientific">Candidatus Afipia apatlaquensis</name>
    <dbReference type="NCBI Taxonomy" id="2712852"/>
    <lineage>
        <taxon>Bacteria</taxon>
        <taxon>Pseudomonadati</taxon>
        <taxon>Pseudomonadota</taxon>
        <taxon>Alphaproteobacteria</taxon>
        <taxon>Hyphomicrobiales</taxon>
        <taxon>Nitrobacteraceae</taxon>
        <taxon>Afipia</taxon>
    </lineage>
</organism>
<dbReference type="SMART" id="SM00014">
    <property type="entry name" value="acidPPc"/>
    <property type="match status" value="1"/>
</dbReference>
<evidence type="ECO:0000313" key="3">
    <source>
        <dbReference type="EMBL" id="NGX96808.1"/>
    </source>
</evidence>
<keyword evidence="1" id="KW-0472">Membrane</keyword>
<feature type="transmembrane region" description="Helical" evidence="1">
    <location>
        <begin position="100"/>
        <end position="117"/>
    </location>
</feature>
<dbReference type="Gene3D" id="1.20.144.10">
    <property type="entry name" value="Phosphatidic acid phosphatase type 2/haloperoxidase"/>
    <property type="match status" value="1"/>
</dbReference>
<dbReference type="InterPro" id="IPR036938">
    <property type="entry name" value="PAP2/HPO_sf"/>
</dbReference>
<gene>
    <name evidence="3" type="ORF">G4V63_16810</name>
</gene>
<feature type="non-terminal residue" evidence="3">
    <location>
        <position position="1"/>
    </location>
</feature>
<feature type="transmembrane region" description="Helical" evidence="1">
    <location>
        <begin position="123"/>
        <end position="142"/>
    </location>
</feature>
<feature type="transmembrane region" description="Helical" evidence="1">
    <location>
        <begin position="30"/>
        <end position="49"/>
    </location>
</feature>
<dbReference type="PANTHER" id="PTHR14969:SF13">
    <property type="entry name" value="AT30094P"/>
    <property type="match status" value="1"/>
</dbReference>
<dbReference type="Pfam" id="PF01569">
    <property type="entry name" value="PAP2"/>
    <property type="match status" value="1"/>
</dbReference>
<feature type="domain" description="Phosphatidic acid phosphatase type 2/haloperoxidase" evidence="2">
    <location>
        <begin position="30"/>
        <end position="138"/>
    </location>
</feature>
<dbReference type="InterPro" id="IPR000326">
    <property type="entry name" value="PAP2/HPO"/>
</dbReference>
<name>A0A7C9VF79_9BRAD</name>
<comment type="caution">
    <text evidence="3">The sequence shown here is derived from an EMBL/GenBank/DDBJ whole genome shotgun (WGS) entry which is preliminary data.</text>
</comment>
<protein>
    <submittedName>
        <fullName evidence="3">Phosphatase PAP2 family protein</fullName>
    </submittedName>
</protein>
<evidence type="ECO:0000256" key="1">
    <source>
        <dbReference type="SAM" id="Phobius"/>
    </source>
</evidence>
<evidence type="ECO:0000313" key="4">
    <source>
        <dbReference type="Proteomes" id="UP000480266"/>
    </source>
</evidence>
<feature type="transmembrane region" description="Helical" evidence="1">
    <location>
        <begin position="69"/>
        <end position="88"/>
    </location>
</feature>
<dbReference type="Proteomes" id="UP000480266">
    <property type="component" value="Unassembled WGS sequence"/>
</dbReference>
<proteinExistence type="predicted"/>
<keyword evidence="1" id="KW-1133">Transmembrane helix</keyword>
<dbReference type="PANTHER" id="PTHR14969">
    <property type="entry name" value="SPHINGOSINE-1-PHOSPHATE PHOSPHOHYDROLASE"/>
    <property type="match status" value="1"/>
</dbReference>
<sequence>AQSAVYLGPCPARPPLDFGAHAERRAAVDAGFSSLLALTTAVIVSSVWMHPRPFTVLPIRNYLNHTPDSSFPSDHGTLLFALGFALLISTSRPGRQFGSLAVVLGVSVGWARIFLGAHYPLDIVGAAVVAAIAVLVVASPGGPHNWRTPDRLGGSIFLAGRSLRIYGNAFKNRRPVFDLKLFGMSNER</sequence>
<reference evidence="3" key="1">
    <citation type="submission" date="2020-02" db="EMBL/GenBank/DDBJ databases">
        <title>Draft genome sequence of Candidatus Afipia apatlaquensis IBT-C3, a potential strain for decolorization of textile dyes.</title>
        <authorList>
            <person name="Sanchez-Reyes A."/>
            <person name="Breton-Deval L."/>
            <person name="Mangelson H."/>
            <person name="Sanchez-Flores A."/>
        </authorList>
    </citation>
    <scope>NUCLEOTIDE SEQUENCE [LARGE SCALE GENOMIC DNA]</scope>
    <source>
        <strain evidence="3">IBT-C3</strain>
    </source>
</reference>